<dbReference type="Proteomes" id="UP000075714">
    <property type="component" value="Unassembled WGS sequence"/>
</dbReference>
<keyword evidence="2" id="KW-1185">Reference proteome</keyword>
<name>A0A150FTA7_GONPE</name>
<organism evidence="1 2">
    <name type="scientific">Gonium pectorale</name>
    <name type="common">Green alga</name>
    <dbReference type="NCBI Taxonomy" id="33097"/>
    <lineage>
        <taxon>Eukaryota</taxon>
        <taxon>Viridiplantae</taxon>
        <taxon>Chlorophyta</taxon>
        <taxon>core chlorophytes</taxon>
        <taxon>Chlorophyceae</taxon>
        <taxon>CS clade</taxon>
        <taxon>Chlamydomonadales</taxon>
        <taxon>Volvocaceae</taxon>
        <taxon>Gonium</taxon>
    </lineage>
</organism>
<protein>
    <submittedName>
        <fullName evidence="1">Uncharacterized protein</fullName>
    </submittedName>
</protein>
<sequence length="140" mass="16067">MKPRSTNRFSRDLGELAPLFLTQQELEQYYSILLHDVLTDQVNRALDILFGVEDRGATPGSFLQGFLVRVYNSILDAFLLCPVYDVRPDDSEHGLVVMFRMEQRSGEVLEFGVPLEDVWPVAPEHQDQARSQRNKTLVDE</sequence>
<evidence type="ECO:0000313" key="1">
    <source>
        <dbReference type="EMBL" id="KXZ40857.1"/>
    </source>
</evidence>
<reference evidence="2" key="1">
    <citation type="journal article" date="2016" name="Nat. Commun.">
        <title>The Gonium pectorale genome demonstrates co-option of cell cycle regulation during the evolution of multicellularity.</title>
        <authorList>
            <person name="Hanschen E.R."/>
            <person name="Marriage T.N."/>
            <person name="Ferris P.J."/>
            <person name="Hamaji T."/>
            <person name="Toyoda A."/>
            <person name="Fujiyama A."/>
            <person name="Neme R."/>
            <person name="Noguchi H."/>
            <person name="Minakuchi Y."/>
            <person name="Suzuki M."/>
            <person name="Kawai-Toyooka H."/>
            <person name="Smith D.R."/>
            <person name="Sparks H."/>
            <person name="Anderson J."/>
            <person name="Bakaric R."/>
            <person name="Luria V."/>
            <person name="Karger A."/>
            <person name="Kirschner M.W."/>
            <person name="Durand P.M."/>
            <person name="Michod R.E."/>
            <person name="Nozaki H."/>
            <person name="Olson B.J."/>
        </authorList>
    </citation>
    <scope>NUCLEOTIDE SEQUENCE [LARGE SCALE GENOMIC DNA]</scope>
    <source>
        <strain evidence="2">NIES-2863</strain>
    </source>
</reference>
<gene>
    <name evidence="1" type="ORF">GPECTOR_1772g865</name>
</gene>
<comment type="caution">
    <text evidence="1">The sequence shown here is derived from an EMBL/GenBank/DDBJ whole genome shotgun (WGS) entry which is preliminary data.</text>
</comment>
<dbReference type="EMBL" id="LSYV01001763">
    <property type="protein sequence ID" value="KXZ40857.1"/>
    <property type="molecule type" value="Genomic_DNA"/>
</dbReference>
<accession>A0A150FTA7</accession>
<dbReference type="OrthoDB" id="10370099at2759"/>
<proteinExistence type="predicted"/>
<evidence type="ECO:0000313" key="2">
    <source>
        <dbReference type="Proteomes" id="UP000075714"/>
    </source>
</evidence>
<dbReference type="AlphaFoldDB" id="A0A150FTA7"/>